<feature type="transmembrane region" description="Helical" evidence="5">
    <location>
        <begin position="100"/>
        <end position="127"/>
    </location>
</feature>
<gene>
    <name evidence="5" type="primary">tatC</name>
    <name evidence="6" type="ORF">U472_04085</name>
</gene>
<dbReference type="InterPro" id="IPR002033">
    <property type="entry name" value="TatC"/>
</dbReference>
<evidence type="ECO:0000256" key="4">
    <source>
        <dbReference type="ARBA" id="ARBA00023136"/>
    </source>
</evidence>
<dbReference type="GO" id="GO:0043953">
    <property type="term" value="P:protein transport by the Tat complex"/>
    <property type="evidence" value="ECO:0007669"/>
    <property type="project" value="UniProtKB-UniRule"/>
</dbReference>
<keyword evidence="4 5" id="KW-0472">Membrane</keyword>
<feature type="transmembrane region" description="Helical" evidence="5">
    <location>
        <begin position="212"/>
        <end position="229"/>
    </location>
</feature>
<evidence type="ECO:0000313" key="7">
    <source>
        <dbReference type="Proteomes" id="UP000093514"/>
    </source>
</evidence>
<organism evidence="6 7">
    <name type="scientific">Orenia metallireducens</name>
    <dbReference type="NCBI Taxonomy" id="1413210"/>
    <lineage>
        <taxon>Bacteria</taxon>
        <taxon>Bacillati</taxon>
        <taxon>Bacillota</taxon>
        <taxon>Clostridia</taxon>
        <taxon>Halanaerobiales</taxon>
        <taxon>Halobacteroidaceae</taxon>
        <taxon>Orenia</taxon>
    </lineage>
</organism>
<proteinExistence type="inferred from homology"/>
<comment type="similarity">
    <text evidence="5">Belongs to the TatC family.</text>
</comment>
<dbReference type="Pfam" id="PF00902">
    <property type="entry name" value="TatC"/>
    <property type="match status" value="1"/>
</dbReference>
<feature type="transmembrane region" description="Helical" evidence="5">
    <location>
        <begin position="188"/>
        <end position="206"/>
    </location>
</feature>
<feature type="transmembrane region" description="Helical" evidence="5">
    <location>
        <begin position="147"/>
        <end position="176"/>
    </location>
</feature>
<comment type="function">
    <text evidence="5">Part of the twin-arginine translocation (Tat) system that transports large folded proteins containing a characteristic twin-arginine motif in their signal peptide across membranes.</text>
</comment>
<dbReference type="InterPro" id="IPR019820">
    <property type="entry name" value="Sec-indep_translocase_CS"/>
</dbReference>
<comment type="subcellular location">
    <subcellularLocation>
        <location evidence="5">Cell membrane</location>
        <topology evidence="5">Multi-pass membrane protein</topology>
    </subcellularLocation>
    <subcellularLocation>
        <location evidence="1">Membrane</location>
        <topology evidence="1">Multi-pass membrane protein</topology>
    </subcellularLocation>
</comment>
<evidence type="ECO:0000256" key="3">
    <source>
        <dbReference type="ARBA" id="ARBA00022989"/>
    </source>
</evidence>
<name>A0A1C0ABL4_9FIRM</name>
<feature type="transmembrane region" description="Helical" evidence="5">
    <location>
        <begin position="67"/>
        <end position="88"/>
    </location>
</feature>
<keyword evidence="2 5" id="KW-0812">Transmembrane</keyword>
<dbReference type="PANTHER" id="PTHR30371:SF0">
    <property type="entry name" value="SEC-INDEPENDENT PROTEIN TRANSLOCASE PROTEIN TATC, CHLOROPLASTIC-RELATED"/>
    <property type="match status" value="1"/>
</dbReference>
<evidence type="ECO:0000313" key="6">
    <source>
        <dbReference type="EMBL" id="OCL27738.1"/>
    </source>
</evidence>
<dbReference type="RefSeq" id="WP_068715781.1">
    <property type="nucleotide sequence ID" value="NZ_LWDV01000007.1"/>
</dbReference>
<reference evidence="7" key="1">
    <citation type="submission" date="2016-07" db="EMBL/GenBank/DDBJ databases">
        <authorList>
            <person name="Florea S."/>
            <person name="Webb J.S."/>
            <person name="Jaromczyk J."/>
            <person name="Schardl C.L."/>
        </authorList>
    </citation>
    <scope>NUCLEOTIDE SEQUENCE [LARGE SCALE GENOMIC DNA]</scope>
    <source>
        <strain evidence="7">Z6</strain>
    </source>
</reference>
<keyword evidence="5" id="KW-1003">Cell membrane</keyword>
<evidence type="ECO:0000256" key="2">
    <source>
        <dbReference type="ARBA" id="ARBA00022692"/>
    </source>
</evidence>
<keyword evidence="3 5" id="KW-1133">Transmembrane helix</keyword>
<dbReference type="GO" id="GO:0009977">
    <property type="term" value="F:proton motive force dependent protein transmembrane transporter activity"/>
    <property type="evidence" value="ECO:0007669"/>
    <property type="project" value="TreeGrafter"/>
</dbReference>
<dbReference type="PRINTS" id="PR01840">
    <property type="entry name" value="TATCFAMILY"/>
</dbReference>
<keyword evidence="7" id="KW-1185">Reference proteome</keyword>
<comment type="subunit">
    <text evidence="5">Forms a complex with TatA.</text>
</comment>
<evidence type="ECO:0000256" key="1">
    <source>
        <dbReference type="ARBA" id="ARBA00004141"/>
    </source>
</evidence>
<sequence length="230" mass="26368">MEDMQMSIIEHLAELRKRIVISIGGLIFFSILGYSFITDILKIFTKPVGKDLVYLVPTEAFFTQLKLSMFVGFLLALPIILYQIWRFVLPGLKKEEKRYLLVLVPLSYIFFLIGVAFAFFIVIPFGIKFFLGFSSDGLEAMFSLNKYISFIIKILIPFGIIFELPLLITLLVKLNLITSNFLKNKRRYVIVSIFVLSAILTPPDIISQAMMAVPLIFLYEFSIVVARIIE</sequence>
<keyword evidence="5" id="KW-0653">Protein transport</keyword>
<keyword evidence="5" id="KW-0811">Translocation</keyword>
<accession>A0A1C0ABL4</accession>
<dbReference type="NCBIfam" id="TIGR00945">
    <property type="entry name" value="tatC"/>
    <property type="match status" value="1"/>
</dbReference>
<dbReference type="EMBL" id="LWDV01000007">
    <property type="protein sequence ID" value="OCL27738.1"/>
    <property type="molecule type" value="Genomic_DNA"/>
</dbReference>
<dbReference type="GO" id="GO:0033281">
    <property type="term" value="C:TAT protein transport complex"/>
    <property type="evidence" value="ECO:0007669"/>
    <property type="project" value="UniProtKB-UniRule"/>
</dbReference>
<protein>
    <recommendedName>
        <fullName evidence="5">Sec-independent protein translocase protein TatC</fullName>
    </recommendedName>
</protein>
<reference evidence="6 7" key="2">
    <citation type="submission" date="2016-08" db="EMBL/GenBank/DDBJ databases">
        <title>Orenia metallireducens sp. nov. strain Z6, a Novel Metal-reducing Firmicute from the Deep Subsurface.</title>
        <authorList>
            <person name="Maxim B.I."/>
            <person name="Kenneth K."/>
            <person name="Flynn T.M."/>
            <person name="Oloughlin E.J."/>
            <person name="Locke R.A."/>
            <person name="Weber J.R."/>
            <person name="Egan S.M."/>
            <person name="Mackie R.I."/>
            <person name="Cann I.K."/>
        </authorList>
    </citation>
    <scope>NUCLEOTIDE SEQUENCE [LARGE SCALE GENOMIC DNA]</scope>
    <source>
        <strain evidence="6 7">Z6</strain>
    </source>
</reference>
<dbReference type="Proteomes" id="UP000093514">
    <property type="component" value="Unassembled WGS sequence"/>
</dbReference>
<keyword evidence="5" id="KW-0813">Transport</keyword>
<evidence type="ECO:0000256" key="5">
    <source>
        <dbReference type="HAMAP-Rule" id="MF_00902"/>
    </source>
</evidence>
<comment type="caution">
    <text evidence="6">The sequence shown here is derived from an EMBL/GenBank/DDBJ whole genome shotgun (WGS) entry which is preliminary data.</text>
</comment>
<dbReference type="PROSITE" id="PS01218">
    <property type="entry name" value="TATC"/>
    <property type="match status" value="1"/>
</dbReference>
<dbReference type="PANTHER" id="PTHR30371">
    <property type="entry name" value="SEC-INDEPENDENT PROTEIN TRANSLOCASE PROTEIN TATC"/>
    <property type="match status" value="1"/>
</dbReference>
<dbReference type="OrthoDB" id="9777044at2"/>
<dbReference type="AlphaFoldDB" id="A0A1C0ABL4"/>
<dbReference type="GO" id="GO:0065002">
    <property type="term" value="P:intracellular protein transmembrane transport"/>
    <property type="evidence" value="ECO:0007669"/>
    <property type="project" value="TreeGrafter"/>
</dbReference>
<feature type="transmembrane region" description="Helical" evidence="5">
    <location>
        <begin position="20"/>
        <end position="37"/>
    </location>
</feature>
<dbReference type="HAMAP" id="MF_00902">
    <property type="entry name" value="TatC"/>
    <property type="match status" value="1"/>
</dbReference>